<organism evidence="1 2">
    <name type="scientific">Characodon lateralis</name>
    <dbReference type="NCBI Taxonomy" id="208331"/>
    <lineage>
        <taxon>Eukaryota</taxon>
        <taxon>Metazoa</taxon>
        <taxon>Chordata</taxon>
        <taxon>Craniata</taxon>
        <taxon>Vertebrata</taxon>
        <taxon>Euteleostomi</taxon>
        <taxon>Actinopterygii</taxon>
        <taxon>Neopterygii</taxon>
        <taxon>Teleostei</taxon>
        <taxon>Neoteleostei</taxon>
        <taxon>Acanthomorphata</taxon>
        <taxon>Ovalentaria</taxon>
        <taxon>Atherinomorphae</taxon>
        <taxon>Cyprinodontiformes</taxon>
        <taxon>Goodeidae</taxon>
        <taxon>Characodon</taxon>
    </lineage>
</organism>
<name>A0ABU7CYL2_9TELE</name>
<sequence length="84" mass="9174">MVAVSSPALDNPPWFWLFSLLTPADGEYFIEFTQESLPASLALPVRPQTSYIVLGESAHTARLPANLSLCGLLISPRTPNLHPQ</sequence>
<evidence type="ECO:0000313" key="1">
    <source>
        <dbReference type="EMBL" id="MED6268026.1"/>
    </source>
</evidence>
<gene>
    <name evidence="1" type="ORF">CHARACLAT_018078</name>
</gene>
<reference evidence="1 2" key="1">
    <citation type="submission" date="2021-06" db="EMBL/GenBank/DDBJ databases">
        <authorList>
            <person name="Palmer J.M."/>
        </authorList>
    </citation>
    <scope>NUCLEOTIDE SEQUENCE [LARGE SCALE GENOMIC DNA]</scope>
    <source>
        <strain evidence="1 2">CL_MEX2019</strain>
        <tissue evidence="1">Muscle</tissue>
    </source>
</reference>
<comment type="caution">
    <text evidence="1">The sequence shown here is derived from an EMBL/GenBank/DDBJ whole genome shotgun (WGS) entry which is preliminary data.</text>
</comment>
<protein>
    <submittedName>
        <fullName evidence="1">Uncharacterized protein</fullName>
    </submittedName>
</protein>
<dbReference type="EMBL" id="JAHUTJ010009754">
    <property type="protein sequence ID" value="MED6268026.1"/>
    <property type="molecule type" value="Genomic_DNA"/>
</dbReference>
<keyword evidence="2" id="KW-1185">Reference proteome</keyword>
<dbReference type="Proteomes" id="UP001352852">
    <property type="component" value="Unassembled WGS sequence"/>
</dbReference>
<proteinExistence type="predicted"/>
<accession>A0ABU7CYL2</accession>
<evidence type="ECO:0000313" key="2">
    <source>
        <dbReference type="Proteomes" id="UP001352852"/>
    </source>
</evidence>